<dbReference type="PANTHER" id="PTHR30329">
    <property type="entry name" value="STATOR ELEMENT OF FLAGELLAR MOTOR COMPLEX"/>
    <property type="match status" value="1"/>
</dbReference>
<dbReference type="InterPro" id="IPR011659">
    <property type="entry name" value="WD40"/>
</dbReference>
<dbReference type="SUPFAM" id="SSF82171">
    <property type="entry name" value="DPP6 N-terminal domain-like"/>
    <property type="match status" value="1"/>
</dbReference>
<dbReference type="InterPro" id="IPR036737">
    <property type="entry name" value="OmpA-like_sf"/>
</dbReference>
<accession>A0ABU9L2E6</accession>
<comment type="caution">
    <text evidence="7">The sequence shown here is derived from an EMBL/GenBank/DDBJ whole genome shotgun (WGS) entry which is preliminary data.</text>
</comment>
<feature type="chain" id="PRO_5045098690" evidence="5">
    <location>
        <begin position="19"/>
        <end position="549"/>
    </location>
</feature>
<dbReference type="Gene3D" id="3.30.1330.60">
    <property type="entry name" value="OmpA-like domain"/>
    <property type="match status" value="1"/>
</dbReference>
<keyword evidence="5" id="KW-0732">Signal</keyword>
<keyword evidence="2 4" id="KW-0472">Membrane</keyword>
<name>A0ABU9L2E6_9FLAO</name>
<dbReference type="RefSeq" id="WP_342160756.1">
    <property type="nucleotide sequence ID" value="NZ_JBCDNA010000002.1"/>
</dbReference>
<dbReference type="SUPFAM" id="SSF103088">
    <property type="entry name" value="OmpA-like"/>
    <property type="match status" value="1"/>
</dbReference>
<sequence>MKQYILALLLFSIGVVHAQTEGSGKYAINRLTVNSKNSDFGTAFYGKDKLVFASPKKGISLVNDVWVDNNQRYLELYIGDILPNGDLDNVSLMPGEVNTRYHEADVVFTRDQKTVYFTRNNFYNKKLARDEKQMANLAMFKASVNDKGEWVNIIPMPFNNVEYSVGHPALSPDEKTLFFISDMPGGYGQTDIFKVAINQSGFGNPVNLGWKINSPAKEFSPFVDGEVLYFSSDKEGGMGGLDVYATRLVDFTPEPILLNAPINSNADDFTFIIDATTRRGYVSSNRSGGEGDDDLYSFIEEEPVVFKCRQLITGEVRDQNTTEIVRGAVVAIKDVDGNVIEEVVVDEEGVFELPVYCDTAYKLEGSKEGYTTQSKSLTTSMEADKKLKLLILLGTGEILEQVEPVAAIEEDKPEGLPEVLPEEIVKVRPSTYVVNIEPIYFELNSSYLNKEAKIELDKVVELMNKYPDMIIESGSHTDSRGIFGYNNWLSTRRASSTVNYIIDNGIDPSRITGKGYGETQLINGCSDGVECTETQHAMNRRTEFVIIKM</sequence>
<dbReference type="InterPro" id="IPR011042">
    <property type="entry name" value="6-blade_b-propeller_TolB-like"/>
</dbReference>
<evidence type="ECO:0000256" key="2">
    <source>
        <dbReference type="ARBA" id="ARBA00023136"/>
    </source>
</evidence>
<dbReference type="Pfam" id="PF13620">
    <property type="entry name" value="CarboxypepD_reg"/>
    <property type="match status" value="1"/>
</dbReference>
<feature type="domain" description="OmpA-like" evidence="6">
    <location>
        <begin position="428"/>
        <end position="549"/>
    </location>
</feature>
<evidence type="ECO:0000256" key="3">
    <source>
        <dbReference type="ARBA" id="ARBA00023237"/>
    </source>
</evidence>
<dbReference type="Proteomes" id="UP001474120">
    <property type="component" value="Unassembled WGS sequence"/>
</dbReference>
<keyword evidence="3" id="KW-0998">Cell outer membrane</keyword>
<evidence type="ECO:0000256" key="4">
    <source>
        <dbReference type="PROSITE-ProRule" id="PRU00473"/>
    </source>
</evidence>
<dbReference type="EMBL" id="JBCDNA010000002">
    <property type="protein sequence ID" value="MEL4456605.1"/>
    <property type="molecule type" value="Genomic_DNA"/>
</dbReference>
<evidence type="ECO:0000259" key="6">
    <source>
        <dbReference type="PROSITE" id="PS51123"/>
    </source>
</evidence>
<protein>
    <submittedName>
        <fullName evidence="7">OmpA family protein</fullName>
    </submittedName>
</protein>
<keyword evidence="8" id="KW-1185">Reference proteome</keyword>
<evidence type="ECO:0000256" key="5">
    <source>
        <dbReference type="SAM" id="SignalP"/>
    </source>
</evidence>
<evidence type="ECO:0000313" key="8">
    <source>
        <dbReference type="Proteomes" id="UP001474120"/>
    </source>
</evidence>
<dbReference type="InterPro" id="IPR008969">
    <property type="entry name" value="CarboxyPept-like_regulatory"/>
</dbReference>
<dbReference type="Pfam" id="PF07676">
    <property type="entry name" value="PD40"/>
    <property type="match status" value="1"/>
</dbReference>
<dbReference type="PROSITE" id="PS51123">
    <property type="entry name" value="OMPA_2"/>
    <property type="match status" value="1"/>
</dbReference>
<organism evidence="7 8">
    <name type="scientific">Lutimonas vermicola</name>
    <dbReference type="NCBI Taxonomy" id="414288"/>
    <lineage>
        <taxon>Bacteria</taxon>
        <taxon>Pseudomonadati</taxon>
        <taxon>Bacteroidota</taxon>
        <taxon>Flavobacteriia</taxon>
        <taxon>Flavobacteriales</taxon>
        <taxon>Flavobacteriaceae</taxon>
        <taxon>Lutimonas</taxon>
    </lineage>
</organism>
<dbReference type="CDD" id="cd07185">
    <property type="entry name" value="OmpA_C-like"/>
    <property type="match status" value="1"/>
</dbReference>
<proteinExistence type="predicted"/>
<feature type="signal peptide" evidence="5">
    <location>
        <begin position="1"/>
        <end position="18"/>
    </location>
</feature>
<dbReference type="SUPFAM" id="SSF49464">
    <property type="entry name" value="Carboxypeptidase regulatory domain-like"/>
    <property type="match status" value="1"/>
</dbReference>
<comment type="subcellular location">
    <subcellularLocation>
        <location evidence="1">Cell outer membrane</location>
    </subcellularLocation>
</comment>
<dbReference type="Gene3D" id="2.120.10.30">
    <property type="entry name" value="TolB, C-terminal domain"/>
    <property type="match status" value="1"/>
</dbReference>
<gene>
    <name evidence="7" type="ORF">AABB81_11915</name>
</gene>
<dbReference type="InterPro" id="IPR050330">
    <property type="entry name" value="Bact_OuterMem_StrucFunc"/>
</dbReference>
<reference evidence="7 8" key="1">
    <citation type="submission" date="2024-04" db="EMBL/GenBank/DDBJ databases">
        <title>whole genome sequencing of Lutimonas vermicola strain IMCC1616.</title>
        <authorList>
            <person name="Bae S.S."/>
        </authorList>
    </citation>
    <scope>NUCLEOTIDE SEQUENCE [LARGE SCALE GENOMIC DNA]</scope>
    <source>
        <strain evidence="7 8">IMCC1616</strain>
    </source>
</reference>
<evidence type="ECO:0000313" key="7">
    <source>
        <dbReference type="EMBL" id="MEL4456605.1"/>
    </source>
</evidence>
<evidence type="ECO:0000256" key="1">
    <source>
        <dbReference type="ARBA" id="ARBA00004442"/>
    </source>
</evidence>
<dbReference type="InterPro" id="IPR006665">
    <property type="entry name" value="OmpA-like"/>
</dbReference>
<dbReference type="Pfam" id="PF00691">
    <property type="entry name" value="OmpA"/>
    <property type="match status" value="1"/>
</dbReference>
<dbReference type="PANTHER" id="PTHR30329:SF21">
    <property type="entry name" value="LIPOPROTEIN YIAD-RELATED"/>
    <property type="match status" value="1"/>
</dbReference>
<dbReference type="Gene3D" id="2.60.40.1120">
    <property type="entry name" value="Carboxypeptidase-like, regulatory domain"/>
    <property type="match status" value="1"/>
</dbReference>
<dbReference type="InterPro" id="IPR006664">
    <property type="entry name" value="OMP_bac"/>
</dbReference>
<dbReference type="PRINTS" id="PR01021">
    <property type="entry name" value="OMPADOMAIN"/>
</dbReference>